<accession>A0A7J5TS36</accession>
<gene>
    <name evidence="12" type="ORF">F5984_25990</name>
</gene>
<evidence type="ECO:0000256" key="9">
    <source>
        <dbReference type="RuleBase" id="RU003357"/>
    </source>
</evidence>
<protein>
    <submittedName>
        <fullName evidence="12">SusC/RagA family TonB-linked outer membrane protein</fullName>
    </submittedName>
</protein>
<comment type="similarity">
    <text evidence="8 9">Belongs to the TonB-dependent receptor family.</text>
</comment>
<dbReference type="Pfam" id="PF07715">
    <property type="entry name" value="Plug"/>
    <property type="match status" value="1"/>
</dbReference>
<keyword evidence="2 8" id="KW-0813">Transport</keyword>
<dbReference type="InterPro" id="IPR023997">
    <property type="entry name" value="TonB-dep_OMP_SusC/RagA_CS"/>
</dbReference>
<dbReference type="FunFam" id="2.170.130.10:FF:000003">
    <property type="entry name" value="SusC/RagA family TonB-linked outer membrane protein"/>
    <property type="match status" value="1"/>
</dbReference>
<dbReference type="InterPro" id="IPR008969">
    <property type="entry name" value="CarboxyPept-like_regulatory"/>
</dbReference>
<keyword evidence="5 9" id="KW-0798">TonB box</keyword>
<evidence type="ECO:0000256" key="8">
    <source>
        <dbReference type="PROSITE-ProRule" id="PRU01360"/>
    </source>
</evidence>
<comment type="subcellular location">
    <subcellularLocation>
        <location evidence="1 8">Cell outer membrane</location>
        <topology evidence="1 8">Multi-pass membrane protein</topology>
    </subcellularLocation>
</comment>
<keyword evidence="13" id="KW-1185">Reference proteome</keyword>
<evidence type="ECO:0000256" key="4">
    <source>
        <dbReference type="ARBA" id="ARBA00022692"/>
    </source>
</evidence>
<dbReference type="EMBL" id="WELI01000022">
    <property type="protein sequence ID" value="KAB7725497.1"/>
    <property type="molecule type" value="Genomic_DNA"/>
</dbReference>
<keyword evidence="3 8" id="KW-1134">Transmembrane beta strand</keyword>
<dbReference type="InterPro" id="IPR037066">
    <property type="entry name" value="Plug_dom_sf"/>
</dbReference>
<feature type="domain" description="TonB-dependent receptor-like beta-barrel" evidence="10">
    <location>
        <begin position="597"/>
        <end position="1093"/>
    </location>
</feature>
<dbReference type="Gene3D" id="2.170.130.10">
    <property type="entry name" value="TonB-dependent receptor, plug domain"/>
    <property type="match status" value="1"/>
</dbReference>
<feature type="domain" description="TonB-dependent receptor plug" evidence="11">
    <location>
        <begin position="235"/>
        <end position="339"/>
    </location>
</feature>
<evidence type="ECO:0000256" key="2">
    <source>
        <dbReference type="ARBA" id="ARBA00022448"/>
    </source>
</evidence>
<dbReference type="SUPFAM" id="SSF56935">
    <property type="entry name" value="Porins"/>
    <property type="match status" value="1"/>
</dbReference>
<dbReference type="SUPFAM" id="SSF49464">
    <property type="entry name" value="Carboxypeptidase regulatory domain-like"/>
    <property type="match status" value="1"/>
</dbReference>
<name>A0A7J5TS36_9BACT</name>
<organism evidence="12 13">
    <name type="scientific">Rudanella paleaurantiibacter</name>
    <dbReference type="NCBI Taxonomy" id="2614655"/>
    <lineage>
        <taxon>Bacteria</taxon>
        <taxon>Pseudomonadati</taxon>
        <taxon>Bacteroidota</taxon>
        <taxon>Cytophagia</taxon>
        <taxon>Cytophagales</taxon>
        <taxon>Cytophagaceae</taxon>
        <taxon>Rudanella</taxon>
    </lineage>
</organism>
<evidence type="ECO:0000313" key="13">
    <source>
        <dbReference type="Proteomes" id="UP000488299"/>
    </source>
</evidence>
<reference evidence="12 13" key="1">
    <citation type="submission" date="2019-10" db="EMBL/GenBank/DDBJ databases">
        <title>Rudanella paleaurantiibacter sp. nov., isolated from sludge.</title>
        <authorList>
            <person name="Xu S.Q."/>
        </authorList>
    </citation>
    <scope>NUCLEOTIDE SEQUENCE [LARGE SCALE GENOMIC DNA]</scope>
    <source>
        <strain evidence="12 13">HX-22-17</strain>
    </source>
</reference>
<keyword evidence="4 8" id="KW-0812">Transmembrane</keyword>
<dbReference type="Gene3D" id="2.40.170.20">
    <property type="entry name" value="TonB-dependent receptor, beta-barrel domain"/>
    <property type="match status" value="1"/>
</dbReference>
<dbReference type="NCBIfam" id="TIGR04056">
    <property type="entry name" value="OMP_RagA_SusC"/>
    <property type="match status" value="1"/>
</dbReference>
<evidence type="ECO:0000256" key="7">
    <source>
        <dbReference type="ARBA" id="ARBA00023237"/>
    </source>
</evidence>
<evidence type="ECO:0000313" key="12">
    <source>
        <dbReference type="EMBL" id="KAB7725497.1"/>
    </source>
</evidence>
<keyword evidence="7 8" id="KW-0998">Cell outer membrane</keyword>
<dbReference type="AlphaFoldDB" id="A0A7J5TS36"/>
<dbReference type="Proteomes" id="UP000488299">
    <property type="component" value="Unassembled WGS sequence"/>
</dbReference>
<sequence>MKKSNPLLLRIMKFSMVQLLVSCLFVGLSWATDVSAQELLDRRLSIEVYNEKVKTVLTSIERSTRIKFSYSPQIIQANRKLTYQAQNATLGYILNNLLPPLQLTYTIIGNQIILKQLSTASPTSSVQVFPAEKLTSLQTADQLINGRVTSETGEGLPGVNVLLKGSTRGTSTDAEGRFRLNVPESGERILVFSMVGYTTQEIALGSRTTLELQLVPDDKLLSEVVVVGYGVQKRANLTGSVATIDQKFLANRPITNSSQALQGLSGVYVNMSRGRPGNDGATISIRGVGSFGTNTNPLVLVDGVEYSLRDINPADIESITVLKDAASAAIYGNRAANGVVLVKTRGGEKGRFKVDYNGYGGYQEATTFPDVVSNAVAYMEGKNRALANQGSPAEYPQALIDEYKTGTDPYIYPNSNWFDIMFRKAPQQEHNIRFSGGNERTSFALSMGYLNQQGVLIGSGAKRYSINTNLTSEINNRLRVGGNIIANFWDYRETAFTSDEGNGEGGLMGLIYRGLPMQVATLADGSYADQWVRVPGHNFYRNPYALALEGFRKNGSFSALFNLFAEVQLPANLKYKVTVAPNISFATQKFNNPSIDLKQPKTGAIAPMGNIPPRGVRQELNNALSLTNFHTLTWNKVMGRSAVDALAGFSLEMFSNSNFSAANQGYFANEISELNAGSANPVVQGTSSQSRLMSFFGRVNYAFNDRYLFEANFRYDGSSRFAADKRWGFFPSLSAGWRLSEEAFLKGVQALSNLKLRASWGQLGSQPQQLYGFVPTVTSGINYNFNNNVVTGGAITQIAEQNLTWETTTMTDIGLEFGFFNQRLTGEVDWFNKVTSGILRQVNIPQQVGNLTGPVRNVGEVQNKGIEVALAWRDKIGKVGYNVGGNLTQVANTVLNTNGQQIFNGNRVIFEGYPIDSYFGLRAMGYFQNADEITGAPRQNTVTLPGDIRYRDLNGDNKIDNQDREVIGNTFPKYTYSFTLGADYKGLDFSAFLQGVEGVTNYVNANLGFPYRNGAGVTQDWLTESWTPENPDAKYPRLTTANGYPQNFQVSDFWLRNASYLRLKNIQLGYTLPATLTKRLGVSRVRAFVNGQNILTFTDFSLGDPERNAANETIIAYPIPKTITGGLNLTF</sequence>
<keyword evidence="6 8" id="KW-0472">Membrane</keyword>
<evidence type="ECO:0000259" key="10">
    <source>
        <dbReference type="Pfam" id="PF00593"/>
    </source>
</evidence>
<evidence type="ECO:0000256" key="6">
    <source>
        <dbReference type="ARBA" id="ARBA00023136"/>
    </source>
</evidence>
<dbReference type="Pfam" id="PF00593">
    <property type="entry name" value="TonB_dep_Rec_b-barrel"/>
    <property type="match status" value="1"/>
</dbReference>
<evidence type="ECO:0000256" key="3">
    <source>
        <dbReference type="ARBA" id="ARBA00022452"/>
    </source>
</evidence>
<proteinExistence type="inferred from homology"/>
<dbReference type="GO" id="GO:0009279">
    <property type="term" value="C:cell outer membrane"/>
    <property type="evidence" value="ECO:0007669"/>
    <property type="project" value="UniProtKB-SubCell"/>
</dbReference>
<dbReference type="InterPro" id="IPR036942">
    <property type="entry name" value="Beta-barrel_TonB_sf"/>
</dbReference>
<dbReference type="InterPro" id="IPR012910">
    <property type="entry name" value="Plug_dom"/>
</dbReference>
<dbReference type="Pfam" id="PF13715">
    <property type="entry name" value="CarbopepD_reg_2"/>
    <property type="match status" value="1"/>
</dbReference>
<dbReference type="InterPro" id="IPR039426">
    <property type="entry name" value="TonB-dep_rcpt-like"/>
</dbReference>
<dbReference type="NCBIfam" id="TIGR04057">
    <property type="entry name" value="SusC_RagA_signa"/>
    <property type="match status" value="1"/>
</dbReference>
<dbReference type="InterPro" id="IPR023996">
    <property type="entry name" value="TonB-dep_OMP_SusC/RagA"/>
</dbReference>
<dbReference type="PROSITE" id="PS52016">
    <property type="entry name" value="TONB_DEPENDENT_REC_3"/>
    <property type="match status" value="1"/>
</dbReference>
<evidence type="ECO:0000256" key="5">
    <source>
        <dbReference type="ARBA" id="ARBA00023077"/>
    </source>
</evidence>
<dbReference type="InterPro" id="IPR000531">
    <property type="entry name" value="Beta-barrel_TonB"/>
</dbReference>
<evidence type="ECO:0000259" key="11">
    <source>
        <dbReference type="Pfam" id="PF07715"/>
    </source>
</evidence>
<comment type="caution">
    <text evidence="12">The sequence shown here is derived from an EMBL/GenBank/DDBJ whole genome shotgun (WGS) entry which is preliminary data.</text>
</comment>
<evidence type="ECO:0000256" key="1">
    <source>
        <dbReference type="ARBA" id="ARBA00004571"/>
    </source>
</evidence>
<dbReference type="Gene3D" id="2.60.40.1120">
    <property type="entry name" value="Carboxypeptidase-like, regulatory domain"/>
    <property type="match status" value="1"/>
</dbReference>